<dbReference type="InterPro" id="IPR002156">
    <property type="entry name" value="RNaseH_domain"/>
</dbReference>
<dbReference type="Pfam" id="PF13966">
    <property type="entry name" value="zf-RVT"/>
    <property type="match status" value="1"/>
</dbReference>
<accession>A0A2Z6NJI7</accession>
<evidence type="ECO:0000313" key="3">
    <source>
        <dbReference type="EMBL" id="GAU44081.1"/>
    </source>
</evidence>
<gene>
    <name evidence="3" type="ORF">TSUD_399630</name>
</gene>
<reference evidence="4" key="1">
    <citation type="journal article" date="2017" name="Front. Plant Sci.">
        <title>Climate Clever Clovers: New Paradigm to Reduce the Environmental Footprint of Ruminants by Breeding Low Methanogenic Forages Utilizing Haplotype Variation.</title>
        <authorList>
            <person name="Kaur P."/>
            <person name="Appels R."/>
            <person name="Bayer P.E."/>
            <person name="Keeble-Gagnere G."/>
            <person name="Wang J."/>
            <person name="Hirakawa H."/>
            <person name="Shirasawa K."/>
            <person name="Vercoe P."/>
            <person name="Stefanova K."/>
            <person name="Durmic Z."/>
            <person name="Nichols P."/>
            <person name="Revell C."/>
            <person name="Isobe S.N."/>
            <person name="Edwards D."/>
            <person name="Erskine W."/>
        </authorList>
    </citation>
    <scope>NUCLEOTIDE SEQUENCE [LARGE SCALE GENOMIC DNA]</scope>
    <source>
        <strain evidence="4">cv. Daliak</strain>
    </source>
</reference>
<dbReference type="Proteomes" id="UP000242715">
    <property type="component" value="Unassembled WGS sequence"/>
</dbReference>
<sequence length="539" mass="61479">MMNSFWWGHSGAHNKGIHWMSWDKLSMHKNDGGMGFKNLTAFNLALLGKQGWRIMSNPDILISQLYKAKYFLDCEFFDSKVGHNPSFVWRSICNSKFLLRAGSRWRIGSGNNIPLLNENWLFDASSLQLQLTEVSLAGHLVVADVILPDTKCWNLPLLTTQLDSSGINKVLNTPLFDSVVEDKRICRMEENDAYSVRSAYRLCVHELLDTSHLRMDGTWNLIWKLNAPPRVRNLLWRICRRCVPTRVNLRSRGMNCTTVCSLCNDQDEDSRHIFFDCPSSRNVWSMCCFGNKIIAALHNDYAASYLIFDLLQQLSNEDASLMACVIWSIWKQRNSRIWNNVIDAQNFVLSRAVALINDWCDVQQARPDAMGQHTTTEIKWNKPANGRVKCNIDASFSSHNNRVGISVCIRDEKGAYVSAKLDQFSPICDVRVGEALGFLSALSWIHELNLGPVDFELDSKLVIDGFHSNNHDITEFREIISHCRRLYNSFYANSSVEFIRRQANEVIHSLAKAATCVASPQILVDIPNCIEHLLINEML</sequence>
<keyword evidence="4" id="KW-1185">Reference proteome</keyword>
<dbReference type="CDD" id="cd06222">
    <property type="entry name" value="RNase_H_like"/>
    <property type="match status" value="1"/>
</dbReference>
<dbReference type="SUPFAM" id="SSF53098">
    <property type="entry name" value="Ribonuclease H-like"/>
    <property type="match status" value="1"/>
</dbReference>
<dbReference type="PANTHER" id="PTHR47074">
    <property type="entry name" value="BNAC02G40300D PROTEIN"/>
    <property type="match status" value="1"/>
</dbReference>
<evidence type="ECO:0000259" key="2">
    <source>
        <dbReference type="Pfam" id="PF13966"/>
    </source>
</evidence>
<dbReference type="PANTHER" id="PTHR47074:SF48">
    <property type="entry name" value="POLYNUCLEOTIDYL TRANSFERASE, RIBONUCLEASE H-LIKE SUPERFAMILY PROTEIN"/>
    <property type="match status" value="1"/>
</dbReference>
<evidence type="ECO:0008006" key="5">
    <source>
        <dbReference type="Google" id="ProtNLM"/>
    </source>
</evidence>
<dbReference type="InterPro" id="IPR012337">
    <property type="entry name" value="RNaseH-like_sf"/>
</dbReference>
<dbReference type="OrthoDB" id="1433410at2759"/>
<dbReference type="Pfam" id="PF13456">
    <property type="entry name" value="RVT_3"/>
    <property type="match status" value="1"/>
</dbReference>
<proteinExistence type="predicted"/>
<dbReference type="Gene3D" id="3.30.420.10">
    <property type="entry name" value="Ribonuclease H-like superfamily/Ribonuclease H"/>
    <property type="match status" value="1"/>
</dbReference>
<dbReference type="InterPro" id="IPR026960">
    <property type="entry name" value="RVT-Znf"/>
</dbReference>
<dbReference type="EMBL" id="DF974013">
    <property type="protein sequence ID" value="GAU44081.1"/>
    <property type="molecule type" value="Genomic_DNA"/>
</dbReference>
<evidence type="ECO:0000313" key="4">
    <source>
        <dbReference type="Proteomes" id="UP000242715"/>
    </source>
</evidence>
<dbReference type="AlphaFoldDB" id="A0A2Z6NJI7"/>
<dbReference type="GO" id="GO:0003676">
    <property type="term" value="F:nucleic acid binding"/>
    <property type="evidence" value="ECO:0007669"/>
    <property type="project" value="InterPro"/>
</dbReference>
<dbReference type="InterPro" id="IPR052929">
    <property type="entry name" value="RNase_H-like_EbsB-rel"/>
</dbReference>
<feature type="domain" description="Reverse transcriptase zinc-binding" evidence="2">
    <location>
        <begin position="194"/>
        <end position="284"/>
    </location>
</feature>
<protein>
    <recommendedName>
        <fullName evidence="5">RNase H type-1 domain-containing protein</fullName>
    </recommendedName>
</protein>
<dbReference type="GO" id="GO:0004523">
    <property type="term" value="F:RNA-DNA hybrid ribonuclease activity"/>
    <property type="evidence" value="ECO:0007669"/>
    <property type="project" value="InterPro"/>
</dbReference>
<name>A0A2Z6NJI7_TRISU</name>
<organism evidence="3 4">
    <name type="scientific">Trifolium subterraneum</name>
    <name type="common">Subterranean clover</name>
    <dbReference type="NCBI Taxonomy" id="3900"/>
    <lineage>
        <taxon>Eukaryota</taxon>
        <taxon>Viridiplantae</taxon>
        <taxon>Streptophyta</taxon>
        <taxon>Embryophyta</taxon>
        <taxon>Tracheophyta</taxon>
        <taxon>Spermatophyta</taxon>
        <taxon>Magnoliopsida</taxon>
        <taxon>eudicotyledons</taxon>
        <taxon>Gunneridae</taxon>
        <taxon>Pentapetalae</taxon>
        <taxon>rosids</taxon>
        <taxon>fabids</taxon>
        <taxon>Fabales</taxon>
        <taxon>Fabaceae</taxon>
        <taxon>Papilionoideae</taxon>
        <taxon>50 kb inversion clade</taxon>
        <taxon>NPAAA clade</taxon>
        <taxon>Hologalegina</taxon>
        <taxon>IRL clade</taxon>
        <taxon>Trifolieae</taxon>
        <taxon>Trifolium</taxon>
    </lineage>
</organism>
<feature type="domain" description="RNase H type-1" evidence="1">
    <location>
        <begin position="391"/>
        <end position="514"/>
    </location>
</feature>
<dbReference type="InterPro" id="IPR044730">
    <property type="entry name" value="RNase_H-like_dom_plant"/>
</dbReference>
<evidence type="ECO:0000259" key="1">
    <source>
        <dbReference type="Pfam" id="PF13456"/>
    </source>
</evidence>
<dbReference type="InterPro" id="IPR036397">
    <property type="entry name" value="RNaseH_sf"/>
</dbReference>